<gene>
    <name evidence="2" type="ORF">DL762_004592</name>
</gene>
<dbReference type="Proteomes" id="UP000294003">
    <property type="component" value="Unassembled WGS sequence"/>
</dbReference>
<accession>A0ABY0HAB4</accession>
<reference evidence="2 3" key="1">
    <citation type="submission" date="2018-06" db="EMBL/GenBank/DDBJ databases">
        <title>Complete Genomes of Monosporascus.</title>
        <authorList>
            <person name="Robinson A.J."/>
            <person name="Natvig D.O."/>
        </authorList>
    </citation>
    <scope>NUCLEOTIDE SEQUENCE [LARGE SCALE GENOMIC DNA]</scope>
    <source>
        <strain evidence="2 3">CBS 609.92</strain>
    </source>
</reference>
<evidence type="ECO:0000256" key="1">
    <source>
        <dbReference type="SAM" id="MobiDB-lite"/>
    </source>
</evidence>
<feature type="compositionally biased region" description="Polar residues" evidence="1">
    <location>
        <begin position="11"/>
        <end position="22"/>
    </location>
</feature>
<dbReference type="EMBL" id="QJNS01000110">
    <property type="protein sequence ID" value="RYO86760.1"/>
    <property type="molecule type" value="Genomic_DNA"/>
</dbReference>
<proteinExistence type="predicted"/>
<sequence length="96" mass="10345">MKGDRNEAPPRSSSTVASTIPCRNTPPGSGALHHSRAPASVLTETEEEEENFRRLELGVDVARNVRSRPGALGIVRVDQLPAIMSGGRLRFRDPAA</sequence>
<evidence type="ECO:0000313" key="3">
    <source>
        <dbReference type="Proteomes" id="UP000294003"/>
    </source>
</evidence>
<organism evidence="2 3">
    <name type="scientific">Monosporascus cannonballus</name>
    <dbReference type="NCBI Taxonomy" id="155416"/>
    <lineage>
        <taxon>Eukaryota</taxon>
        <taxon>Fungi</taxon>
        <taxon>Dikarya</taxon>
        <taxon>Ascomycota</taxon>
        <taxon>Pezizomycotina</taxon>
        <taxon>Sordariomycetes</taxon>
        <taxon>Xylariomycetidae</taxon>
        <taxon>Xylariales</taxon>
        <taxon>Xylariales incertae sedis</taxon>
        <taxon>Monosporascus</taxon>
    </lineage>
</organism>
<evidence type="ECO:0000313" key="2">
    <source>
        <dbReference type="EMBL" id="RYO86760.1"/>
    </source>
</evidence>
<protein>
    <submittedName>
        <fullName evidence="2">Uncharacterized protein</fullName>
    </submittedName>
</protein>
<keyword evidence="3" id="KW-1185">Reference proteome</keyword>
<name>A0ABY0HAB4_9PEZI</name>
<feature type="region of interest" description="Disordered" evidence="1">
    <location>
        <begin position="1"/>
        <end position="38"/>
    </location>
</feature>
<comment type="caution">
    <text evidence="2">The sequence shown here is derived from an EMBL/GenBank/DDBJ whole genome shotgun (WGS) entry which is preliminary data.</text>
</comment>